<dbReference type="AlphaFoldDB" id="A0A9X1X1J9"/>
<dbReference type="RefSeq" id="WP_245128161.1">
    <property type="nucleotide sequence ID" value="NZ_JALJEJ010000001.1"/>
</dbReference>
<gene>
    <name evidence="1" type="ORF">MUY27_01330</name>
</gene>
<dbReference type="EMBL" id="JALJEJ010000001">
    <property type="protein sequence ID" value="MCJ8208330.1"/>
    <property type="molecule type" value="Genomic_DNA"/>
</dbReference>
<name>A0A9X1X1J9_9SPHI</name>
<evidence type="ECO:0000313" key="1">
    <source>
        <dbReference type="EMBL" id="MCJ8208330.1"/>
    </source>
</evidence>
<protein>
    <recommendedName>
        <fullName evidence="3">Adhesin</fullName>
    </recommendedName>
</protein>
<proteinExistence type="predicted"/>
<evidence type="ECO:0008006" key="3">
    <source>
        <dbReference type="Google" id="ProtNLM"/>
    </source>
</evidence>
<reference evidence="1" key="1">
    <citation type="submission" date="2022-04" db="EMBL/GenBank/DDBJ databases">
        <title>Mucilaginibacter sp. RS28 isolated from freshwater.</title>
        <authorList>
            <person name="Ko S.-R."/>
        </authorList>
    </citation>
    <scope>NUCLEOTIDE SEQUENCE</scope>
    <source>
        <strain evidence="1">RS28</strain>
    </source>
</reference>
<dbReference type="Proteomes" id="UP001139450">
    <property type="component" value="Unassembled WGS sequence"/>
</dbReference>
<sequence length="260" mass="29660">MEQYSTQQNQSRDQLKDYFKNGKVPTEIHYAALINSMVHKTEDGFSKDRENGLKVYNQKANKNLLSFYSDINEIDPYYQIAKDEADPSCLKFQPHNSLEDDPDSKSFYFNVQGGLGIGKKAEDHYKLEVAGFAAMEGRIGTFIKDRKPADGKWHTIVEGLDNCNAFEVVARAGKKGTGKFSMMHAIAVSAYGRSGGKIKKVSSCFGFFWNKLNLRWRGTTHDYSLQIRTNTNYGPEAYAYYTLTKLWDDQLFPADRDVYK</sequence>
<organism evidence="1 2">
    <name type="scientific">Mucilaginibacter straminoryzae</name>
    <dbReference type="NCBI Taxonomy" id="2932774"/>
    <lineage>
        <taxon>Bacteria</taxon>
        <taxon>Pseudomonadati</taxon>
        <taxon>Bacteroidota</taxon>
        <taxon>Sphingobacteriia</taxon>
        <taxon>Sphingobacteriales</taxon>
        <taxon>Sphingobacteriaceae</taxon>
        <taxon>Mucilaginibacter</taxon>
    </lineage>
</organism>
<evidence type="ECO:0000313" key="2">
    <source>
        <dbReference type="Proteomes" id="UP001139450"/>
    </source>
</evidence>
<comment type="caution">
    <text evidence="1">The sequence shown here is derived from an EMBL/GenBank/DDBJ whole genome shotgun (WGS) entry which is preliminary data.</text>
</comment>
<accession>A0A9X1X1J9</accession>
<keyword evidence="2" id="KW-1185">Reference proteome</keyword>